<dbReference type="PANTHER" id="PTHR11178:SF51">
    <property type="entry name" value="FE_S BIOGENESIS PROTEIN NFUA"/>
    <property type="match status" value="1"/>
</dbReference>
<name>L9UCP2_9GAMM</name>
<dbReference type="Pfam" id="PF01106">
    <property type="entry name" value="NifU"/>
    <property type="match status" value="1"/>
</dbReference>
<feature type="binding site" evidence="5">
    <location>
        <position position="178"/>
    </location>
    <ligand>
        <name>[4Fe-4S] cluster</name>
        <dbReference type="ChEBI" id="CHEBI:49883"/>
    </ligand>
</feature>
<proteinExistence type="inferred from homology"/>
<comment type="subunit">
    <text evidence="5">Homodimer.</text>
</comment>
<dbReference type="AlphaFoldDB" id="L9UCP2"/>
<dbReference type="InterPro" id="IPR001075">
    <property type="entry name" value="NIF_FeS_clus_asmbl_NifU_C"/>
</dbReference>
<protein>
    <recommendedName>
        <fullName evidence="5">Fe/S biogenesis protein NfuA</fullName>
    </recommendedName>
</protein>
<dbReference type="HAMAP" id="MF_01637">
    <property type="entry name" value="Fe_S_biogen_NfuA"/>
    <property type="match status" value="1"/>
</dbReference>
<feature type="domain" description="NIF system FeS cluster assembly NifU C-terminal" evidence="6">
    <location>
        <begin position="140"/>
        <end position="204"/>
    </location>
</feature>
<keyword evidence="1 5" id="KW-0004">4Fe-4S</keyword>
<evidence type="ECO:0000313" key="9">
    <source>
        <dbReference type="Proteomes" id="UP000011651"/>
    </source>
</evidence>
<dbReference type="NCBIfam" id="TIGR03341">
    <property type="entry name" value="YhgI_GntY"/>
    <property type="match status" value="1"/>
</dbReference>
<dbReference type="PATRIC" id="fig|1204738.3.peg.1493"/>
<evidence type="ECO:0000256" key="5">
    <source>
        <dbReference type="HAMAP-Rule" id="MF_01637"/>
    </source>
</evidence>
<dbReference type="InterPro" id="IPR017726">
    <property type="entry name" value="Fe/S_biogenesis_protein_NfuA"/>
</dbReference>
<feature type="domain" description="Core" evidence="7">
    <location>
        <begin position="30"/>
        <end position="126"/>
    </location>
</feature>
<dbReference type="Pfam" id="PF01521">
    <property type="entry name" value="Fe-S_biosyn"/>
    <property type="match status" value="1"/>
</dbReference>
<dbReference type="Gene3D" id="3.30.300.130">
    <property type="entry name" value="Fe-S cluster assembly (FSCA)"/>
    <property type="match status" value="1"/>
</dbReference>
<comment type="similarity">
    <text evidence="5">Belongs to the NfuA family.</text>
</comment>
<accession>L9UCP2</accession>
<dbReference type="EMBL" id="AOPO01000002">
    <property type="protein sequence ID" value="ELY22406.1"/>
    <property type="molecule type" value="Genomic_DNA"/>
</dbReference>
<evidence type="ECO:0000259" key="7">
    <source>
        <dbReference type="Pfam" id="PF01521"/>
    </source>
</evidence>
<evidence type="ECO:0000259" key="6">
    <source>
        <dbReference type="Pfam" id="PF01106"/>
    </source>
</evidence>
<dbReference type="SUPFAM" id="SSF117916">
    <property type="entry name" value="Fe-S cluster assembly (FSCA) domain-like"/>
    <property type="match status" value="1"/>
</dbReference>
<dbReference type="SUPFAM" id="SSF89360">
    <property type="entry name" value="HesB-like domain"/>
    <property type="match status" value="1"/>
</dbReference>
<comment type="cofactor">
    <cofactor evidence="5">
        <name>[4Fe-4S] cluster</name>
        <dbReference type="ChEBI" id="CHEBI:49883"/>
    </cofactor>
    <text evidence="5">Binds 1 [4Fe-4S] cluster per subunit. The cluster is presumably bound at the interface of two monomers.</text>
</comment>
<dbReference type="InterPro" id="IPR035903">
    <property type="entry name" value="HesB-like_dom_sf"/>
</dbReference>
<organism evidence="8 9">
    <name type="scientific">Vreelandella titanicae BH1</name>
    <dbReference type="NCBI Taxonomy" id="1204738"/>
    <lineage>
        <taxon>Bacteria</taxon>
        <taxon>Pseudomonadati</taxon>
        <taxon>Pseudomonadota</taxon>
        <taxon>Gammaproteobacteria</taxon>
        <taxon>Oceanospirillales</taxon>
        <taxon>Halomonadaceae</taxon>
        <taxon>Vreelandella</taxon>
    </lineage>
</organism>
<comment type="function">
    <text evidence="5">Involved in iron-sulfur cluster biogenesis. Binds a 4Fe-4S cluster, can transfer this cluster to apoproteins, and thereby intervenes in the maturation of Fe/S proteins. Could also act as a scaffold/chaperone for damaged Fe/S proteins.</text>
</comment>
<feature type="binding site" evidence="5">
    <location>
        <position position="181"/>
    </location>
    <ligand>
        <name>[4Fe-4S] cluster</name>
        <dbReference type="ChEBI" id="CHEBI:49883"/>
    </ligand>
</feature>
<dbReference type="GO" id="GO:0051604">
    <property type="term" value="P:protein maturation"/>
    <property type="evidence" value="ECO:0007669"/>
    <property type="project" value="UniProtKB-UniRule"/>
</dbReference>
<dbReference type="Proteomes" id="UP000011651">
    <property type="component" value="Unassembled WGS sequence"/>
</dbReference>
<evidence type="ECO:0000256" key="3">
    <source>
        <dbReference type="ARBA" id="ARBA00023004"/>
    </source>
</evidence>
<dbReference type="InterPro" id="IPR000361">
    <property type="entry name" value="ATAP_core_dom"/>
</dbReference>
<evidence type="ECO:0000256" key="4">
    <source>
        <dbReference type="ARBA" id="ARBA00023014"/>
    </source>
</evidence>
<dbReference type="GO" id="GO:0016226">
    <property type="term" value="P:iron-sulfur cluster assembly"/>
    <property type="evidence" value="ECO:0007669"/>
    <property type="project" value="UniProtKB-UniRule"/>
</dbReference>
<keyword evidence="4 5" id="KW-0411">Iron-sulfur</keyword>
<evidence type="ECO:0000256" key="1">
    <source>
        <dbReference type="ARBA" id="ARBA00022485"/>
    </source>
</evidence>
<dbReference type="Gene3D" id="2.60.300.12">
    <property type="entry name" value="HesB-like domain"/>
    <property type="match status" value="1"/>
</dbReference>
<sequence length="221" mass="24515">MKWRRHYHGRKTALMTTTSEKDTNVDTQGIDITNSAQEYLAELLEKQNVEGIAVRIFITQPGTPYAETCLAYCRPGEEEPTDVLLELEKINVFLDKNSLAFLEEAVVDFNADRMGGQLTIKAPNAKMPKVNADSPLEDRINYVLYSEINPGLAAHGGEIKLVELTEQQYAVLAFGGGCQGCAAVDLTLKDGVEKTLMERIPELAGIRDVTDHSDTTNAYYR</sequence>
<keyword evidence="2 5" id="KW-0479">Metal-binding</keyword>
<dbReference type="GO" id="GO:0051539">
    <property type="term" value="F:4 iron, 4 sulfur cluster binding"/>
    <property type="evidence" value="ECO:0007669"/>
    <property type="project" value="UniProtKB-UniRule"/>
</dbReference>
<dbReference type="GO" id="GO:0005506">
    <property type="term" value="F:iron ion binding"/>
    <property type="evidence" value="ECO:0007669"/>
    <property type="project" value="InterPro"/>
</dbReference>
<dbReference type="PANTHER" id="PTHR11178">
    <property type="entry name" value="IRON-SULFUR CLUSTER SCAFFOLD PROTEIN NFU-RELATED"/>
    <property type="match status" value="1"/>
</dbReference>
<comment type="caution">
    <text evidence="8">The sequence shown here is derived from an EMBL/GenBank/DDBJ whole genome shotgun (WGS) entry which is preliminary data.</text>
</comment>
<reference evidence="8 9" key="1">
    <citation type="journal article" date="2013" name="Genome Announc.">
        <title>Draft Genome of the Marine Gammaproteobacterium Halomonas titanicae.</title>
        <authorList>
            <person name="Sanchez-Porro C."/>
            <person name="de la Haba R.R."/>
            <person name="Cruz-Hernandez N."/>
            <person name="Gonzalez J.M."/>
            <person name="Reyes-Guirao C."/>
            <person name="Navarro-Sampedro L."/>
            <person name="Carballo M."/>
            <person name="Ventosa A."/>
        </authorList>
    </citation>
    <scope>NUCLEOTIDE SEQUENCE [LARGE SCALE GENOMIC DNA]</scope>
    <source>
        <strain evidence="8 9">BH1</strain>
    </source>
</reference>
<evidence type="ECO:0000256" key="2">
    <source>
        <dbReference type="ARBA" id="ARBA00022723"/>
    </source>
</evidence>
<keyword evidence="3 5" id="KW-0408">Iron</keyword>
<evidence type="ECO:0000313" key="8">
    <source>
        <dbReference type="EMBL" id="ELY22406.1"/>
    </source>
</evidence>
<gene>
    <name evidence="5" type="primary">nfuA</name>
    <name evidence="8" type="ORF">HALTITAN_0992</name>
</gene>
<dbReference type="InterPro" id="IPR034904">
    <property type="entry name" value="FSCA_dom_sf"/>
</dbReference>